<dbReference type="InterPro" id="IPR029058">
    <property type="entry name" value="AB_hydrolase_fold"/>
</dbReference>
<evidence type="ECO:0000313" key="3">
    <source>
        <dbReference type="Proteomes" id="UP000075799"/>
    </source>
</evidence>
<dbReference type="RefSeq" id="WP_063209143.1">
    <property type="nucleotide sequence ID" value="NZ_LUKD01000008.1"/>
</dbReference>
<dbReference type="Proteomes" id="UP000075799">
    <property type="component" value="Unassembled WGS sequence"/>
</dbReference>
<accession>A0A162FYM2</accession>
<sequence length="632" mass="69170">MAEGSFAKRRKLLSLTLLVGVGTSIFYTNCSNSGFTTTASLEDSLQSASTSASCNQAVRNFPLPTHWSNTVLDIVEGASDTLQINESDPLKTRRIYNYGFLPTVNAYVGTSFDLFRMDDNDFNNWAAELCRNNGFPIDLVKPGSYSDWVVAKKSLKSNKQSVQLLYALRKGTSLVNVFLPPEWKSYAAKGTYPVLAGGSYDISSSIRGDTGPLVAAQMKLWKEKKKPFIVIQWNGGGGRASITMNPKSRDDFNKIVQDLAENFGADAQRIVTVGGSRGGAAALAVASNPEKNPYRVVATLAGVPVTDIVEYTELMGSTVAMTLGMTEYSLGLMDIWKKNFSYPVANNGLTGMNRSQAYLHVVTGNSDANYVRNNLNLNSSRFLNALKAAGTRVHLEISSHDVFIPYVSQLKYAKALEKAGIPTELKVNYLAGHWISPEFNSVSSLMNVMENTIDRRYSAIFNTGTKTYFKNECGQGLRQISGPIMTFEVPRFTSPNIDGHWLVTGEPGAVIEFDGVYRETETSPVLGSFGTQTATLNSDGVFIYKYQLDPAVYEIKKVRMKKKDSNVWKDISLGCTSTSMNSGALWIEALPTEPSQDDTAARVADRIMQGYLGPGYVKGINGFPNVTYGIAE</sequence>
<dbReference type="Gene3D" id="3.40.50.1820">
    <property type="entry name" value="alpha/beta hydrolase"/>
    <property type="match status" value="1"/>
</dbReference>
<proteinExistence type="predicted"/>
<dbReference type="GO" id="GO:0006508">
    <property type="term" value="P:proteolysis"/>
    <property type="evidence" value="ECO:0007669"/>
    <property type="project" value="InterPro"/>
</dbReference>
<evidence type="ECO:0000259" key="1">
    <source>
        <dbReference type="Pfam" id="PF00326"/>
    </source>
</evidence>
<dbReference type="EMBL" id="LUKD01000008">
    <property type="protein sequence ID" value="KYG62791.1"/>
    <property type="molecule type" value="Genomic_DNA"/>
</dbReference>
<dbReference type="AlphaFoldDB" id="A0A162FYM2"/>
<organism evidence="2 3">
    <name type="scientific">Bdellovibrio bacteriovorus</name>
    <dbReference type="NCBI Taxonomy" id="959"/>
    <lineage>
        <taxon>Bacteria</taxon>
        <taxon>Pseudomonadati</taxon>
        <taxon>Bdellovibrionota</taxon>
        <taxon>Bdellovibrionia</taxon>
        <taxon>Bdellovibrionales</taxon>
        <taxon>Pseudobdellovibrionaceae</taxon>
        <taxon>Bdellovibrio</taxon>
    </lineage>
</organism>
<comment type="caution">
    <text evidence="2">The sequence shown here is derived from an EMBL/GenBank/DDBJ whole genome shotgun (WGS) entry which is preliminary data.</text>
</comment>
<dbReference type="InterPro" id="IPR001375">
    <property type="entry name" value="Peptidase_S9_cat"/>
</dbReference>
<name>A0A162FYM2_BDEBC</name>
<feature type="domain" description="Peptidase S9 prolyl oligopeptidase catalytic" evidence="1">
    <location>
        <begin position="248"/>
        <end position="392"/>
    </location>
</feature>
<dbReference type="GO" id="GO:0008236">
    <property type="term" value="F:serine-type peptidase activity"/>
    <property type="evidence" value="ECO:0007669"/>
    <property type="project" value="InterPro"/>
</dbReference>
<protein>
    <recommendedName>
        <fullName evidence="1">Peptidase S9 prolyl oligopeptidase catalytic domain-containing protein</fullName>
    </recommendedName>
</protein>
<dbReference type="SUPFAM" id="SSF53474">
    <property type="entry name" value="alpha/beta-Hydrolases"/>
    <property type="match status" value="1"/>
</dbReference>
<gene>
    <name evidence="2" type="ORF">AZI87_16070</name>
</gene>
<dbReference type="Pfam" id="PF00326">
    <property type="entry name" value="Peptidase_S9"/>
    <property type="match status" value="1"/>
</dbReference>
<dbReference type="OrthoDB" id="2502494at2"/>
<reference evidence="2 3" key="1">
    <citation type="submission" date="2016-03" db="EMBL/GenBank/DDBJ databases">
        <authorList>
            <person name="Ploux O."/>
        </authorList>
    </citation>
    <scope>NUCLEOTIDE SEQUENCE [LARGE SCALE GENOMIC DNA]</scope>
    <source>
        <strain evidence="2 3">EC13</strain>
    </source>
</reference>
<evidence type="ECO:0000313" key="2">
    <source>
        <dbReference type="EMBL" id="KYG62791.1"/>
    </source>
</evidence>